<feature type="region of interest" description="Disordered" evidence="10">
    <location>
        <begin position="536"/>
        <end position="576"/>
    </location>
</feature>
<dbReference type="PANTHER" id="PTHR23103">
    <property type="entry name" value="ALZHEIMER'S DISEASE BETA-AMYLOID RELATED"/>
    <property type="match status" value="1"/>
</dbReference>
<feature type="compositionally biased region" description="Low complexity" evidence="10">
    <location>
        <begin position="474"/>
        <end position="491"/>
    </location>
</feature>
<dbReference type="Gene3D" id="1.20.120.770">
    <property type="entry name" value="Amyloid precursor protein, E2 domain"/>
    <property type="match status" value="1"/>
</dbReference>
<evidence type="ECO:0000256" key="8">
    <source>
        <dbReference type="PROSITE-ProRule" id="PRU01217"/>
    </source>
</evidence>
<feature type="domain" description="E2" evidence="13">
    <location>
        <begin position="228"/>
        <end position="428"/>
    </location>
</feature>
<keyword evidence="3" id="KW-0732">Signal</keyword>
<feature type="compositionally biased region" description="Acidic residues" evidence="10">
    <location>
        <begin position="545"/>
        <end position="568"/>
    </location>
</feature>
<dbReference type="InterPro" id="IPR024329">
    <property type="entry name" value="Amyloid_glyco_E2_domain"/>
</dbReference>
<evidence type="ECO:0000256" key="6">
    <source>
        <dbReference type="ARBA" id="ARBA00023157"/>
    </source>
</evidence>
<feature type="region of interest" description="GFLD subdomain" evidence="8">
    <location>
        <begin position="15"/>
        <end position="108"/>
    </location>
</feature>
<dbReference type="InterPro" id="IPR019543">
    <property type="entry name" value="APP_amyloid_C"/>
</dbReference>
<feature type="domain" description="E1" evidence="12">
    <location>
        <begin position="15"/>
        <end position="179"/>
    </location>
</feature>
<proteinExistence type="evidence at transcript level"/>
<dbReference type="PROSITE" id="PS00320">
    <property type="entry name" value="APP_INTRA"/>
    <property type="match status" value="1"/>
</dbReference>
<evidence type="ECO:0000256" key="10">
    <source>
        <dbReference type="SAM" id="MobiDB-lite"/>
    </source>
</evidence>
<dbReference type="Gene3D" id="2.30.29.30">
    <property type="entry name" value="Pleckstrin-homology domain (PH domain)/Phosphotyrosine-binding domain (PTB)"/>
    <property type="match status" value="1"/>
</dbReference>
<dbReference type="Pfam" id="PF10515">
    <property type="entry name" value="APP_amyloid"/>
    <property type="match status" value="1"/>
</dbReference>
<feature type="region of interest" description="CuBD subdomain" evidence="8">
    <location>
        <begin position="116"/>
        <end position="179"/>
    </location>
</feature>
<dbReference type="GO" id="GO:0043025">
    <property type="term" value="C:neuronal cell body"/>
    <property type="evidence" value="ECO:0007669"/>
    <property type="project" value="TreeGrafter"/>
</dbReference>
<evidence type="ECO:0000313" key="14">
    <source>
        <dbReference type="EMBL" id="ADY40282.1"/>
    </source>
</evidence>
<feature type="disulfide bond" evidence="8">
    <location>
        <begin position="84"/>
        <end position="91"/>
    </location>
</feature>
<sequence length="691" mass="79949">MAANVDSMRSEKRHEKFVPLVAFECGFRNKFMAEDGTWVNDVNRYATCQSGKLDILKYCRKAYPKLDITNIVEYSHETKIASWCREEGKPCKWTHTVRPYQCIVGEFHSEALQVPHGCRFGHVNDRQSCNDYSHWKDEARRQCQSKVAEGKRMSVRSFAVLEPCGLDLFTGVEFVCCPSDDKSAEHVDRVVDLDRKKEEDDEADDDYDEDYSDEDDEDDKEIDAKSSTQDPYFKISDPANEHERFKEAEQRLDKKHRAKIDKVMREWSDLEARYKKMKQTDEKGAEAFKLEMTARFQKTVASLEEENKEQKKQIEDVHEERVQANLNEKKRQATHDYRAALAMQVGTTNKHNVLKTLKTYIRAEEKDRTHMLNRYRHLLRTDQAEAEAFKPVLLHRLRYIDLRINGTLAMLRDFPELERQVRPIAIEFWSDYRRENTPEVTDDEYTTIGGDEQNAKLVQMYKDSYDRIHNPIGTKKASATTTSPPTTSKTSEILDDSEEDDDDDESTEESVEVKKAPKNLQKIAIEKIVKKPIAKNNKDLHPVNEDDSDEEDEVEDDDDDDEGDDDALESDKSIERELHVEIEPIVNDQVRVHDIPPRPAYAKHEPLVQHKMEAEHSSSSSHLGVSTHMMLIFAASATIVLAVFAVLITRRRSRHAGFIEVDVCTPEERHVNGMQVNGYENPTYSFFDSKP</sequence>
<dbReference type="InterPro" id="IPR019745">
    <property type="entry name" value="Amyloid_glyco_intracell_CS"/>
</dbReference>
<dbReference type="InterPro" id="IPR011993">
    <property type="entry name" value="PH-like_dom_sf"/>
</dbReference>
<feature type="region of interest" description="Disordered" evidence="10">
    <location>
        <begin position="193"/>
        <end position="242"/>
    </location>
</feature>
<comment type="similarity">
    <text evidence="8">Belongs to the APP family.</text>
</comment>
<dbReference type="InterPro" id="IPR008155">
    <property type="entry name" value="Amyloid_glyco"/>
</dbReference>
<dbReference type="PANTHER" id="PTHR23103:SF15">
    <property type="entry name" value="AMYLOID-BETA-LIKE PROTEIN"/>
    <property type="match status" value="1"/>
</dbReference>
<comment type="caution">
    <text evidence="8">Lacks conserved residue(s) required for the propagation of feature annotation.</text>
</comment>
<keyword evidence="2 11" id="KW-0812">Transmembrane</keyword>
<dbReference type="Pfam" id="PF12924">
    <property type="entry name" value="APP_Cu_bd"/>
    <property type="match status" value="1"/>
</dbReference>
<feature type="disulfide bond" evidence="8">
    <location>
        <begin position="25"/>
        <end position="48"/>
    </location>
</feature>
<dbReference type="SUPFAM" id="SSF109843">
    <property type="entry name" value="CAPPD, an extracellular domain of amyloid beta A4 protein"/>
    <property type="match status" value="1"/>
</dbReference>
<keyword evidence="6 8" id="KW-1015">Disulfide bond</keyword>
<dbReference type="Pfam" id="PF12925">
    <property type="entry name" value="APP_E2"/>
    <property type="match status" value="1"/>
</dbReference>
<keyword evidence="9" id="KW-0175">Coiled coil</keyword>
<feature type="compositionally biased region" description="Acidic residues" evidence="10">
    <location>
        <begin position="199"/>
        <end position="221"/>
    </location>
</feature>
<keyword evidence="4 11" id="KW-1133">Transmembrane helix</keyword>
<dbReference type="Gene3D" id="3.30.1490.140">
    <property type="entry name" value="Amyloidogenic glycoprotein, copper-binding domain"/>
    <property type="match status" value="1"/>
</dbReference>
<dbReference type="InterPro" id="IPR019744">
    <property type="entry name" value="APP_CUBD_CS"/>
</dbReference>
<dbReference type="SUPFAM" id="SSF89811">
    <property type="entry name" value="Amyloid beta a4 protein copper binding domain (domain 2)"/>
    <property type="match status" value="1"/>
</dbReference>
<evidence type="ECO:0000256" key="2">
    <source>
        <dbReference type="ARBA" id="ARBA00022692"/>
    </source>
</evidence>
<dbReference type="PROSITE" id="PS00319">
    <property type="entry name" value="APP_CUBD"/>
    <property type="match status" value="1"/>
</dbReference>
<dbReference type="GO" id="GO:0008201">
    <property type="term" value="F:heparin binding"/>
    <property type="evidence" value="ECO:0007669"/>
    <property type="project" value="UniProtKB-UniRule"/>
</dbReference>
<evidence type="ECO:0000256" key="11">
    <source>
        <dbReference type="SAM" id="Phobius"/>
    </source>
</evidence>
<dbReference type="GO" id="GO:0046914">
    <property type="term" value="F:transition metal ion binding"/>
    <property type="evidence" value="ECO:0007669"/>
    <property type="project" value="InterPro"/>
</dbReference>
<dbReference type="PRINTS" id="PR00203">
    <property type="entry name" value="AMYLOIDA4"/>
</dbReference>
<keyword evidence="5 11" id="KW-0472">Membrane</keyword>
<dbReference type="GO" id="GO:0007409">
    <property type="term" value="P:axonogenesis"/>
    <property type="evidence" value="ECO:0007669"/>
    <property type="project" value="TreeGrafter"/>
</dbReference>
<comment type="subcellular location">
    <subcellularLocation>
        <location evidence="1">Membrane</location>
        <topology evidence="1">Single-pass type I membrane protein</topology>
    </subcellularLocation>
</comment>
<protein>
    <submittedName>
        <fullName evidence="14">Beta-amyloid-like protein</fullName>
    </submittedName>
</protein>
<dbReference type="EMBL" id="JI164425">
    <property type="protein sequence ID" value="ADY40282.1"/>
    <property type="molecule type" value="mRNA"/>
</dbReference>
<dbReference type="GO" id="GO:0007417">
    <property type="term" value="P:central nervous system development"/>
    <property type="evidence" value="ECO:0007669"/>
    <property type="project" value="TreeGrafter"/>
</dbReference>
<dbReference type="InterPro" id="IPR036669">
    <property type="entry name" value="Amyloid_Cu-bd_sf"/>
</dbReference>
<dbReference type="InterPro" id="IPR015849">
    <property type="entry name" value="Amyloid_glyco_heparin-bd"/>
</dbReference>
<evidence type="ECO:0000256" key="4">
    <source>
        <dbReference type="ARBA" id="ARBA00022989"/>
    </source>
</evidence>
<accession>F1KQX8</accession>
<feature type="compositionally biased region" description="Acidic residues" evidence="10">
    <location>
        <begin position="493"/>
        <end position="510"/>
    </location>
</feature>
<dbReference type="PROSITE" id="PS51869">
    <property type="entry name" value="APP_E1"/>
    <property type="match status" value="1"/>
</dbReference>
<dbReference type="InterPro" id="IPR036176">
    <property type="entry name" value="E2_sf"/>
</dbReference>
<dbReference type="SMART" id="SM00006">
    <property type="entry name" value="A4_EXTRA"/>
    <property type="match status" value="1"/>
</dbReference>
<evidence type="ECO:0000256" key="3">
    <source>
        <dbReference type="ARBA" id="ARBA00022729"/>
    </source>
</evidence>
<name>F1KQX8_ASCSU</name>
<dbReference type="PROSITE" id="PS51870">
    <property type="entry name" value="APP_E2"/>
    <property type="match status" value="1"/>
</dbReference>
<dbReference type="GO" id="GO:0016020">
    <property type="term" value="C:membrane"/>
    <property type="evidence" value="ECO:0007669"/>
    <property type="project" value="UniProtKB-SubCell"/>
</dbReference>
<dbReference type="AlphaFoldDB" id="F1KQX8"/>
<evidence type="ECO:0000259" key="12">
    <source>
        <dbReference type="PROSITE" id="PS51869"/>
    </source>
</evidence>
<feature type="region of interest" description="Disordered" evidence="10">
    <location>
        <begin position="472"/>
        <end position="515"/>
    </location>
</feature>
<dbReference type="InterPro" id="IPR036454">
    <property type="entry name" value="Amyloid_glyco_heparin-bd_sf"/>
</dbReference>
<evidence type="ECO:0000256" key="7">
    <source>
        <dbReference type="ARBA" id="ARBA00023180"/>
    </source>
</evidence>
<evidence type="ECO:0000256" key="5">
    <source>
        <dbReference type="ARBA" id="ARBA00023136"/>
    </source>
</evidence>
<organism evidence="14">
    <name type="scientific">Ascaris suum</name>
    <name type="common">Pig roundworm</name>
    <name type="synonym">Ascaris lumbricoides</name>
    <dbReference type="NCBI Taxonomy" id="6253"/>
    <lineage>
        <taxon>Eukaryota</taxon>
        <taxon>Metazoa</taxon>
        <taxon>Ecdysozoa</taxon>
        <taxon>Nematoda</taxon>
        <taxon>Chromadorea</taxon>
        <taxon>Rhabditida</taxon>
        <taxon>Spirurina</taxon>
        <taxon>Ascaridomorpha</taxon>
        <taxon>Ascaridoidea</taxon>
        <taxon>Ascarididae</taxon>
        <taxon>Ascaris</taxon>
    </lineage>
</organism>
<dbReference type="GO" id="GO:0043005">
    <property type="term" value="C:neuron projection"/>
    <property type="evidence" value="ECO:0007669"/>
    <property type="project" value="TreeGrafter"/>
</dbReference>
<feature type="coiled-coil region" evidence="9">
    <location>
        <begin position="260"/>
        <end position="327"/>
    </location>
</feature>
<evidence type="ECO:0000259" key="13">
    <source>
        <dbReference type="PROSITE" id="PS51870"/>
    </source>
</evidence>
<evidence type="ECO:0000256" key="1">
    <source>
        <dbReference type="ARBA" id="ARBA00004479"/>
    </source>
</evidence>
<reference evidence="14" key="1">
    <citation type="journal article" date="2011" name="Genome Res.">
        <title>Deep small RNA sequencing from the nematode Ascaris reveals conservation, functional diversification, and novel developmental profiles.</title>
        <authorList>
            <person name="Wang J."/>
            <person name="Czech B."/>
            <person name="Crunk A."/>
            <person name="Wallace A."/>
            <person name="Mitreva M."/>
            <person name="Hannon G.J."/>
            <person name="Davis R.E."/>
        </authorList>
    </citation>
    <scope>NUCLEOTIDE SEQUENCE</scope>
</reference>
<dbReference type="Gene3D" id="3.90.570.10">
    <property type="entry name" value="Amyloidogenic glycoprotein, heparin-binding domain"/>
    <property type="match status" value="1"/>
</dbReference>
<dbReference type="SUPFAM" id="SSF56491">
    <property type="entry name" value="A heparin-binding domain"/>
    <property type="match status" value="1"/>
</dbReference>
<dbReference type="Pfam" id="PF02177">
    <property type="entry name" value="APP_N"/>
    <property type="match status" value="1"/>
</dbReference>
<dbReference type="InterPro" id="IPR011178">
    <property type="entry name" value="Amyloid_glyco_Cu-bd"/>
</dbReference>
<feature type="transmembrane region" description="Helical" evidence="11">
    <location>
        <begin position="629"/>
        <end position="648"/>
    </location>
</feature>
<evidence type="ECO:0000256" key="9">
    <source>
        <dbReference type="SAM" id="Coils"/>
    </source>
</evidence>
<dbReference type="InterPro" id="IPR008154">
    <property type="entry name" value="Amyloid_glyco_extra"/>
</dbReference>
<keyword evidence="7" id="KW-0325">Glycoprotein</keyword>